<evidence type="ECO:0000313" key="2">
    <source>
        <dbReference type="Proteomes" id="UP000245838"/>
    </source>
</evidence>
<name>A0A193QIU2_SODGM</name>
<gene>
    <name evidence="1" type="ORF">SGGMMB4_02608</name>
</gene>
<dbReference type="EMBL" id="LN854557">
    <property type="protein sequence ID" value="CRL45086.1"/>
    <property type="molecule type" value="Genomic_DNA"/>
</dbReference>
<reference evidence="1 2" key="1">
    <citation type="submission" date="2015-05" db="EMBL/GenBank/DDBJ databases">
        <authorList>
            <person name="Goodhead I."/>
        </authorList>
    </citation>
    <scope>NUCLEOTIDE SEQUENCE [LARGE SCALE GENOMIC DNA]</scope>
    <source>
        <strain evidence="2">morsitans</strain>
    </source>
</reference>
<proteinExistence type="predicted"/>
<organism evidence="1 2">
    <name type="scientific">Sodalis glossinidius (strain morsitans)</name>
    <dbReference type="NCBI Taxonomy" id="343509"/>
    <lineage>
        <taxon>Bacteria</taxon>
        <taxon>Pseudomonadati</taxon>
        <taxon>Pseudomonadota</taxon>
        <taxon>Gammaproteobacteria</taxon>
        <taxon>Enterobacterales</taxon>
        <taxon>Bruguierivoracaceae</taxon>
        <taxon>Sodalis</taxon>
    </lineage>
</organism>
<sequence length="98" mass="11365">MYYLREKAIEQQLIRAVKATGGIAYKFVSPSRRAYLTVWSSYLVAGCCLWNAKRRGRKHAPLRGANTTGSERWGAKSSCWMIERLKSYFSQRRSIHFT</sequence>
<dbReference type="Proteomes" id="UP000245838">
    <property type="component" value="Chromosome sggmmb4_Chromosome"/>
</dbReference>
<accession>A0A193QIU2</accession>
<dbReference type="AlphaFoldDB" id="A0A193QIU2"/>
<protein>
    <submittedName>
        <fullName evidence="1">Uncharacterized protein</fullName>
    </submittedName>
</protein>
<evidence type="ECO:0000313" key="1">
    <source>
        <dbReference type="EMBL" id="CRL45086.1"/>
    </source>
</evidence>